<proteinExistence type="predicted"/>
<gene>
    <name evidence="2" type="ORF">KC729_05255</name>
</gene>
<reference evidence="2" key="2">
    <citation type="journal article" date="2021" name="Microbiome">
        <title>Successional dynamics and alternative stable states in a saline activated sludge microbial community over 9 years.</title>
        <authorList>
            <person name="Wang Y."/>
            <person name="Ye J."/>
            <person name="Ju F."/>
            <person name="Liu L."/>
            <person name="Boyd J.A."/>
            <person name="Deng Y."/>
            <person name="Parks D.H."/>
            <person name="Jiang X."/>
            <person name="Yin X."/>
            <person name="Woodcroft B.J."/>
            <person name="Tyson G.W."/>
            <person name="Hugenholtz P."/>
            <person name="Polz M.F."/>
            <person name="Zhang T."/>
        </authorList>
    </citation>
    <scope>NUCLEOTIDE SEQUENCE</scope>
    <source>
        <strain evidence="2">HKST-UBA01</strain>
    </source>
</reference>
<protein>
    <submittedName>
        <fullName evidence="2">Uncharacterized protein</fullName>
    </submittedName>
</protein>
<name>A0A956LZN9_UNCEI</name>
<evidence type="ECO:0000313" key="3">
    <source>
        <dbReference type="Proteomes" id="UP000697710"/>
    </source>
</evidence>
<dbReference type="EMBL" id="JAGQHR010000104">
    <property type="protein sequence ID" value="MCA9727071.1"/>
    <property type="molecule type" value="Genomic_DNA"/>
</dbReference>
<accession>A0A956LZN9</accession>
<comment type="caution">
    <text evidence="2">The sequence shown here is derived from an EMBL/GenBank/DDBJ whole genome shotgun (WGS) entry which is preliminary data.</text>
</comment>
<feature type="transmembrane region" description="Helical" evidence="1">
    <location>
        <begin position="20"/>
        <end position="41"/>
    </location>
</feature>
<evidence type="ECO:0000313" key="2">
    <source>
        <dbReference type="EMBL" id="MCA9727071.1"/>
    </source>
</evidence>
<evidence type="ECO:0000256" key="1">
    <source>
        <dbReference type="SAM" id="Phobius"/>
    </source>
</evidence>
<keyword evidence="1" id="KW-0472">Membrane</keyword>
<reference evidence="2" key="1">
    <citation type="submission" date="2020-04" db="EMBL/GenBank/DDBJ databases">
        <authorList>
            <person name="Zhang T."/>
        </authorList>
    </citation>
    <scope>NUCLEOTIDE SEQUENCE</scope>
    <source>
        <strain evidence="2">HKST-UBA01</strain>
    </source>
</reference>
<keyword evidence="1" id="KW-0812">Transmembrane</keyword>
<sequence length="86" mass="9632">MIPPALLVGRIGRWPLFVPLFLLYPLFVLAWIVAVFGVLVLRGDRTTSGRGWPRLCLAGLALVCRTRGLRLEVEPRAGVPVRARIW</sequence>
<dbReference type="Proteomes" id="UP000697710">
    <property type="component" value="Unassembled WGS sequence"/>
</dbReference>
<dbReference type="AlphaFoldDB" id="A0A956LZN9"/>
<organism evidence="2 3">
    <name type="scientific">Eiseniibacteriota bacterium</name>
    <dbReference type="NCBI Taxonomy" id="2212470"/>
    <lineage>
        <taxon>Bacteria</taxon>
        <taxon>Candidatus Eiseniibacteriota</taxon>
    </lineage>
</organism>
<keyword evidence="1" id="KW-1133">Transmembrane helix</keyword>